<dbReference type="STRING" id="46731.A0A3M6UG31"/>
<dbReference type="CDD" id="cd00054">
    <property type="entry name" value="EGF_CA"/>
    <property type="match status" value="1"/>
</dbReference>
<evidence type="ECO:0000259" key="18">
    <source>
        <dbReference type="PROSITE" id="PS50026"/>
    </source>
</evidence>
<proteinExistence type="predicted"/>
<evidence type="ECO:0000256" key="2">
    <source>
        <dbReference type="ARBA" id="ARBA00011902"/>
    </source>
</evidence>
<feature type="domain" description="EGF-like" evidence="18">
    <location>
        <begin position="129"/>
        <end position="167"/>
    </location>
</feature>
<protein>
    <recommendedName>
        <fullName evidence="2">receptor protein-tyrosine kinase</fullName>
        <ecNumber evidence="2">2.7.10.1</ecNumber>
    </recommendedName>
</protein>
<evidence type="ECO:0000256" key="4">
    <source>
        <dbReference type="ARBA" id="ARBA00022679"/>
    </source>
</evidence>
<evidence type="ECO:0000256" key="3">
    <source>
        <dbReference type="ARBA" id="ARBA00022475"/>
    </source>
</evidence>
<organism evidence="19 20">
    <name type="scientific">Pocillopora damicornis</name>
    <name type="common">Cauliflower coral</name>
    <name type="synonym">Millepora damicornis</name>
    <dbReference type="NCBI Taxonomy" id="46731"/>
    <lineage>
        <taxon>Eukaryota</taxon>
        <taxon>Metazoa</taxon>
        <taxon>Cnidaria</taxon>
        <taxon>Anthozoa</taxon>
        <taxon>Hexacorallia</taxon>
        <taxon>Scleractinia</taxon>
        <taxon>Astrocoeniina</taxon>
        <taxon>Pocilloporidae</taxon>
        <taxon>Pocillopora</taxon>
    </lineage>
</organism>
<evidence type="ECO:0000256" key="9">
    <source>
        <dbReference type="ARBA" id="ARBA00022840"/>
    </source>
</evidence>
<keyword evidence="3" id="KW-1003">Cell membrane</keyword>
<feature type="compositionally biased region" description="Polar residues" evidence="17">
    <location>
        <begin position="311"/>
        <end position="326"/>
    </location>
</feature>
<dbReference type="PROSITE" id="PS50026">
    <property type="entry name" value="EGF_3"/>
    <property type="match status" value="1"/>
</dbReference>
<sequence length="655" mass="70317">MVMNIFPDKILKMKRRCCPVFSFRSFLFLFGGWFYTVTVANQDSCRRVKFMKKKDGYALVNHILKNISLPVGMHTYSNCKNRCMMEDRCKSINMGLEDKDKVLCQISDSDHVQHPSDLKPTDGFTYRGMENKCCLSMCHNNATCLVGFTDKGYKCVYQAGYKGEHCEKAFKAVFTNLNATGRRGPTSLGSHYTGQDHDGQVTLISGIQQWTVPYTGDYRIEAIGASGGYDKHSSSAQYRGRGARMIGTFRLNKGEVIQIIVGQEGGINKQYSSSGGGGGTFVVRGTDTPLIIGGGGGGALAVKSRHEGCDASTNTTGNPGYNSWSGGSNGHGAETADSGDSAFKAVLTNLNANGRYGPISLGSHYTGQDHDGQVTLSSGIQQWTVPYTGDYIIEAIGAAGGYDQMMNSSQYRGRGARMIGTFRLNKGEVIQILVGQEGGINKWYYGSGGGGGTFVVRGADSPLIIAGGGGGTDRIMSRHKGCDASTHTTGNPGYRSWSGGSNGHGAQTADDNDSGGGGGGFYSSGRSGKDFNGTKGNGGEGGKGFLQGGVDSCRRVKFMEKKGGYALVNHILKNISLPVGMHTYSNCKNRCMMEDRCKSINMGPEDKDRVLCQISDSDHVQHPNDLKPTEGFTYRGMEVSTKNSVLSLQILFTLL</sequence>
<evidence type="ECO:0000256" key="1">
    <source>
        <dbReference type="ARBA" id="ARBA00004251"/>
    </source>
</evidence>
<gene>
    <name evidence="19" type="ORF">pdam_00019397</name>
</gene>
<keyword evidence="15" id="KW-0325">Glycoprotein</keyword>
<evidence type="ECO:0000256" key="5">
    <source>
        <dbReference type="ARBA" id="ARBA00022692"/>
    </source>
</evidence>
<evidence type="ECO:0000256" key="7">
    <source>
        <dbReference type="ARBA" id="ARBA00022741"/>
    </source>
</evidence>
<reference evidence="19 20" key="1">
    <citation type="journal article" date="2018" name="Sci. Rep.">
        <title>Comparative analysis of the Pocillopora damicornis genome highlights role of immune system in coral evolution.</title>
        <authorList>
            <person name="Cunning R."/>
            <person name="Bay R.A."/>
            <person name="Gillette P."/>
            <person name="Baker A.C."/>
            <person name="Traylor-Knowles N."/>
        </authorList>
    </citation>
    <scope>NUCLEOTIDE SEQUENCE [LARGE SCALE GENOMIC DNA]</scope>
    <source>
        <strain evidence="19">RSMAS</strain>
        <tissue evidence="19">Whole animal</tissue>
    </source>
</reference>
<dbReference type="PANTHER" id="PTHR31535">
    <property type="match status" value="1"/>
</dbReference>
<keyword evidence="11" id="KW-0472">Membrane</keyword>
<dbReference type="InterPro" id="IPR055163">
    <property type="entry name" value="ALK/LTK-like_GRD"/>
</dbReference>
<keyword evidence="12" id="KW-0829">Tyrosine-protein kinase</keyword>
<keyword evidence="5" id="KW-0812">Transmembrane</keyword>
<keyword evidence="14" id="KW-0675">Receptor</keyword>
<accession>A0A3M6UG31</accession>
<dbReference type="AlphaFoldDB" id="A0A3M6UG31"/>
<evidence type="ECO:0000256" key="6">
    <source>
        <dbReference type="ARBA" id="ARBA00022729"/>
    </source>
</evidence>
<feature type="region of interest" description="Disordered" evidence="17">
    <location>
        <begin position="310"/>
        <end position="336"/>
    </location>
</feature>
<comment type="subcellular location">
    <subcellularLocation>
        <location evidence="1">Cell membrane</location>
        <topology evidence="1">Single-pass type I membrane protein</topology>
    </subcellularLocation>
</comment>
<keyword evidence="7" id="KW-0547">Nucleotide-binding</keyword>
<name>A0A3M6UG31_POCDA</name>
<keyword evidence="6" id="KW-0732">Signal</keyword>
<keyword evidence="20" id="KW-1185">Reference proteome</keyword>
<dbReference type="OrthoDB" id="5982253at2759"/>
<evidence type="ECO:0000256" key="15">
    <source>
        <dbReference type="ARBA" id="ARBA00023180"/>
    </source>
</evidence>
<evidence type="ECO:0000256" key="11">
    <source>
        <dbReference type="ARBA" id="ARBA00023136"/>
    </source>
</evidence>
<feature type="compositionally biased region" description="Gly residues" evidence="17">
    <location>
        <begin position="535"/>
        <end position="544"/>
    </location>
</feature>
<dbReference type="Proteomes" id="UP000275408">
    <property type="component" value="Unassembled WGS sequence"/>
</dbReference>
<dbReference type="EMBL" id="RCHS01001604">
    <property type="protein sequence ID" value="RMX52576.1"/>
    <property type="molecule type" value="Genomic_DNA"/>
</dbReference>
<feature type="disulfide bond" evidence="16">
    <location>
        <begin position="138"/>
        <end position="155"/>
    </location>
</feature>
<evidence type="ECO:0000256" key="16">
    <source>
        <dbReference type="PROSITE-ProRule" id="PRU00076"/>
    </source>
</evidence>
<dbReference type="GO" id="GO:0005886">
    <property type="term" value="C:plasma membrane"/>
    <property type="evidence" value="ECO:0007669"/>
    <property type="project" value="UniProtKB-SubCell"/>
</dbReference>
<dbReference type="PANTHER" id="PTHR31535:SF3">
    <property type="entry name" value="REGULATORY PROTEIN ZESTE"/>
    <property type="match status" value="1"/>
</dbReference>
<keyword evidence="13 16" id="KW-1015">Disulfide bond</keyword>
<comment type="caution">
    <text evidence="16">Lacks conserved residue(s) required for the propagation of feature annotation.</text>
</comment>
<dbReference type="Pfam" id="PF12810">
    <property type="entry name" value="ALK_LTK_GRD"/>
    <property type="match status" value="1"/>
</dbReference>
<dbReference type="EC" id="2.7.10.1" evidence="2"/>
<evidence type="ECO:0000256" key="10">
    <source>
        <dbReference type="ARBA" id="ARBA00022989"/>
    </source>
</evidence>
<dbReference type="GO" id="GO:0005524">
    <property type="term" value="F:ATP binding"/>
    <property type="evidence" value="ECO:0007669"/>
    <property type="project" value="UniProtKB-KW"/>
</dbReference>
<keyword evidence="10" id="KW-1133">Transmembrane helix</keyword>
<evidence type="ECO:0000313" key="20">
    <source>
        <dbReference type="Proteomes" id="UP000275408"/>
    </source>
</evidence>
<evidence type="ECO:0000256" key="8">
    <source>
        <dbReference type="ARBA" id="ARBA00022777"/>
    </source>
</evidence>
<dbReference type="GO" id="GO:0004714">
    <property type="term" value="F:transmembrane receptor protein tyrosine kinase activity"/>
    <property type="evidence" value="ECO:0007669"/>
    <property type="project" value="UniProtKB-EC"/>
</dbReference>
<feature type="region of interest" description="Disordered" evidence="17">
    <location>
        <begin position="480"/>
        <end position="544"/>
    </location>
</feature>
<comment type="caution">
    <text evidence="19">The sequence shown here is derived from an EMBL/GenBank/DDBJ whole genome shotgun (WGS) entry which is preliminary data.</text>
</comment>
<evidence type="ECO:0000256" key="17">
    <source>
        <dbReference type="SAM" id="MobiDB-lite"/>
    </source>
</evidence>
<dbReference type="InterPro" id="IPR000742">
    <property type="entry name" value="EGF"/>
</dbReference>
<keyword evidence="9" id="KW-0067">ATP-binding</keyword>
<evidence type="ECO:0000256" key="13">
    <source>
        <dbReference type="ARBA" id="ARBA00023157"/>
    </source>
</evidence>
<evidence type="ECO:0000256" key="12">
    <source>
        <dbReference type="ARBA" id="ARBA00023137"/>
    </source>
</evidence>
<evidence type="ECO:0000256" key="14">
    <source>
        <dbReference type="ARBA" id="ARBA00023170"/>
    </source>
</evidence>
<keyword evidence="8" id="KW-0418">Kinase</keyword>
<keyword evidence="16" id="KW-0245">EGF-like domain</keyword>
<dbReference type="Gene3D" id="2.10.25.10">
    <property type="entry name" value="Laminin"/>
    <property type="match status" value="1"/>
</dbReference>
<evidence type="ECO:0000313" key="19">
    <source>
        <dbReference type="EMBL" id="RMX52576.1"/>
    </source>
</evidence>
<keyword evidence="4" id="KW-0808">Transferase</keyword>